<proteinExistence type="predicted"/>
<keyword evidence="3" id="KW-1185">Reference proteome</keyword>
<dbReference type="Pfam" id="PF10363">
    <property type="entry name" value="RTP1_C1"/>
    <property type="match status" value="1"/>
</dbReference>
<feature type="domain" description="RNA polymerase II assembly factor Rtp1 C-terminal" evidence="1">
    <location>
        <begin position="614"/>
        <end position="723"/>
    </location>
</feature>
<protein>
    <recommendedName>
        <fullName evidence="1">RNA polymerase II assembly factor Rtp1 C-terminal domain-containing protein</fullName>
    </recommendedName>
</protein>
<evidence type="ECO:0000313" key="3">
    <source>
        <dbReference type="Proteomes" id="UP000092321"/>
    </source>
</evidence>
<reference evidence="3" key="1">
    <citation type="journal article" date="2016" name="Proc. Natl. Acad. Sci. U.S.A.">
        <title>Comparative genomics of biotechnologically important yeasts.</title>
        <authorList>
            <person name="Riley R."/>
            <person name="Haridas S."/>
            <person name="Wolfe K.H."/>
            <person name="Lopes M.R."/>
            <person name="Hittinger C.T."/>
            <person name="Goeker M."/>
            <person name="Salamov A.A."/>
            <person name="Wisecaver J.H."/>
            <person name="Long T.M."/>
            <person name="Calvey C.H."/>
            <person name="Aerts A.L."/>
            <person name="Barry K.W."/>
            <person name="Choi C."/>
            <person name="Clum A."/>
            <person name="Coughlan A.Y."/>
            <person name="Deshpande S."/>
            <person name="Douglass A.P."/>
            <person name="Hanson S.J."/>
            <person name="Klenk H.-P."/>
            <person name="LaButti K.M."/>
            <person name="Lapidus A."/>
            <person name="Lindquist E.A."/>
            <person name="Lipzen A.M."/>
            <person name="Meier-Kolthoff J.P."/>
            <person name="Ohm R.A."/>
            <person name="Otillar R.P."/>
            <person name="Pangilinan J.L."/>
            <person name="Peng Y."/>
            <person name="Rokas A."/>
            <person name="Rosa C.A."/>
            <person name="Scheuner C."/>
            <person name="Sibirny A.A."/>
            <person name="Slot J.C."/>
            <person name="Stielow J.B."/>
            <person name="Sun H."/>
            <person name="Kurtzman C.P."/>
            <person name="Blackwell M."/>
            <person name="Grigoriev I.V."/>
            <person name="Jeffries T.W."/>
        </authorList>
    </citation>
    <scope>NUCLEOTIDE SEQUENCE [LARGE SCALE GENOMIC DNA]</scope>
    <source>
        <strain evidence="3">NRRL Y-1626</strain>
    </source>
</reference>
<organism evidence="2 3">
    <name type="scientific">Hanseniaspora valbyensis NRRL Y-1626</name>
    <dbReference type="NCBI Taxonomy" id="766949"/>
    <lineage>
        <taxon>Eukaryota</taxon>
        <taxon>Fungi</taxon>
        <taxon>Dikarya</taxon>
        <taxon>Ascomycota</taxon>
        <taxon>Saccharomycotina</taxon>
        <taxon>Saccharomycetes</taxon>
        <taxon>Saccharomycodales</taxon>
        <taxon>Saccharomycodaceae</taxon>
        <taxon>Hanseniaspora</taxon>
    </lineage>
</organism>
<accession>A0A1B7TC13</accession>
<dbReference type="GO" id="GO:0009306">
    <property type="term" value="P:protein secretion"/>
    <property type="evidence" value="ECO:0007669"/>
    <property type="project" value="TreeGrafter"/>
</dbReference>
<comment type="caution">
    <text evidence="2">The sequence shown here is derived from an EMBL/GenBank/DDBJ whole genome shotgun (WGS) entry which is preliminary data.</text>
</comment>
<dbReference type="PANTHER" id="PTHR20959:SF1">
    <property type="entry name" value="TRANSPORT AND GOLGI ORGANIZATION PROTEIN 6 HOMOLOG"/>
    <property type="match status" value="1"/>
</dbReference>
<dbReference type="EMBL" id="LXPE01000020">
    <property type="protein sequence ID" value="OBA26282.1"/>
    <property type="molecule type" value="Genomic_DNA"/>
</dbReference>
<name>A0A1B7TC13_9ASCO</name>
<dbReference type="Proteomes" id="UP000092321">
    <property type="component" value="Unassembled WGS sequence"/>
</dbReference>
<feature type="non-terminal residue" evidence="2">
    <location>
        <position position="1"/>
    </location>
</feature>
<evidence type="ECO:0000313" key="2">
    <source>
        <dbReference type="EMBL" id="OBA26282.1"/>
    </source>
</evidence>
<dbReference type="OrthoDB" id="39591at2759"/>
<dbReference type="AlphaFoldDB" id="A0A1B7TC13"/>
<dbReference type="InterPro" id="IPR019451">
    <property type="entry name" value="Rtp1_C1"/>
</dbReference>
<sequence length="888" mass="103803">SSYETVDISENYLINDICGLIDELIQLLNSEFKDNQNNDKTLPLSLNDMKLFDQFIKFITLQMIYRYLPSSLKPQSYLLTTDSKGIYGNYNKIKRYDNLKFFDLIVTKLISTFFDNGSNVGNDILKDCLRLSNFHYDIIIAIVYLISKNDDLNKHNHQWTILENEIKDTYDLYVNYSIWINYLNNEPVLQKLLSTRVSNLIVLKNDGLRSLIEFILQIRETEEIELLKLSQLNELVMKKPSCCETNKAYFSAFFHQVFEILELENNSNIIIAIMNILSTLFNKNVKVPFHQIIKKFNVLITITNQNDSNFVQNLIEYYNEYDFMFLIYRYINFVYTNYKTNKLNKEIINEGYINKLINCLKFYLMCSNGKWYLINYLIMNYDFNSQNNKFGEFILLSDKTFELSFITNISNNAEAGDVNSKIQNLQKFMKLQDIQNDLIIKVLETLIKNDDILTNVFVTILKRWCESYSNESDTDIFLQLNDLKIMNRLLELEAFKDEIFQNSQNLLVVIYNADSDDEGEEHGNDTDTDNNVLQMLLKLLSLILTSCDNFSKQNREQLENIKTKLVSEHGDSKASVSLVSRIVKILSNSNTVLNNESLNQNDDDDDLSTDKMALKQALTNLNDPLPPIKAQGLYELRELILKESKVVDYGVVLELHLLEMKHKEPFVYLNSIKGLVILCQNNSSLEYLMKLYDEYDNKESSLAITFEEELRLGEVLSQFFQNKKYLINNDSNLHTIIFIVLKKINATNVNKLDNRIRMSAMSILGILIQVNMELFTESELIDCFNCIKGILTFEFDEKNDTFKLLRRSSIHLLNDMVYNSGLDKFIISFEEYENLINLLKYNKDFKEKDDLTIQSINKLLLLIDDIWKETYSLKEDTNDTFLSSLKIL</sequence>
<dbReference type="PANTHER" id="PTHR20959">
    <property type="entry name" value="TRANSPORT AND GOLGI ORGANIZATION PROTEIN 6 FAMILY MEMBER"/>
    <property type="match status" value="1"/>
</dbReference>
<gene>
    <name evidence="2" type="ORF">HANVADRAFT_53262</name>
</gene>
<evidence type="ECO:0000259" key="1">
    <source>
        <dbReference type="Pfam" id="PF10363"/>
    </source>
</evidence>
<dbReference type="InterPro" id="IPR039600">
    <property type="entry name" value="TANGO6/Rtp1"/>
</dbReference>